<accession>A0A2N5SLP6</accession>
<feature type="compositionally biased region" description="Low complexity" evidence="1">
    <location>
        <begin position="770"/>
        <end position="779"/>
    </location>
</feature>
<feature type="compositionally biased region" description="Polar residues" evidence="1">
    <location>
        <begin position="50"/>
        <end position="82"/>
    </location>
</feature>
<comment type="caution">
    <text evidence="2">The sequence shown here is derived from an EMBL/GenBank/DDBJ whole genome shotgun (WGS) entry which is preliminary data.</text>
</comment>
<feature type="compositionally biased region" description="Low complexity" evidence="1">
    <location>
        <begin position="19"/>
        <end position="34"/>
    </location>
</feature>
<dbReference type="OrthoDB" id="2502277at2759"/>
<feature type="region of interest" description="Disordered" evidence="1">
    <location>
        <begin position="469"/>
        <end position="489"/>
    </location>
</feature>
<gene>
    <name evidence="2" type="ORF">PCANC_16996</name>
</gene>
<feature type="compositionally biased region" description="Pro residues" evidence="1">
    <location>
        <begin position="736"/>
        <end position="760"/>
    </location>
</feature>
<sequence length="847" mass="89715">MDPWSSNDTWVDSAEPMGTSSSSTLEPELPLPTSHTPQPAWPLPDLSLPNWDNPSPQKLSPPLTASHSMDALPQSSASQTQPEVEPVSLPIDNLTINTHISSPASSSQSVFKTPDSSRSEKWVQSSQSPVDEPTNSLSDSGHMTSSAPPAHLSHPTQHEPSADPDPDGDRWGTFTHIDLPAIPSVPVPTPPILVDTPPIQSGWDGETHLGGWDDGLAVDRPLPPLRSSISIPELDDSYAHQDDPDRAWSPPHFSDPADSDHADDPSGDAWGQSNLGHPDGSSSDEVDQQNMAHEQDNHDQYPEEKEEHLPSSNAGIHHSAAASGAELASATADAFQTAMSKTAQAATSVMKSANHSRSFFSNNARTQSSLSDSIRASNSSNPTNNTAWGDLANLDESNSRKTNPEPEQQEQKRRTGFFGFWSSKSTPTANTPASPPDLKMRAGSSTLLPLEVTRDAASFSLGTPSTAGLALSPASPNHAPPPPPAADPAASAISRLFGRLGSRSNHASISTSALDDQYDISAPSTELNANEINFLDNIKTVPIEPKTVRYDDFSSFKSVNSSSLTAKPQSSESESGLFDFLSDPSASPNLVSPFGSQRPTCSPNRPDPFEFLDSLSRGGPAHQKRGLSDQTVLSARISSTSLRSAAGKKASSDDLDELFSHFQGAELPTRTHIKSSAAKPPNPAAFRDFQKPLSTKSIPPPGATQVRMASTTAKLADPRDSPSVSASYSSSRVPILAPPPSSSRPAAPSGPIPLIPPPKTMRPAKNQPHPSFSSPAAPAVISYRPPPPQNTSALNLSFPPSNPLPPPSQYSILPPSSTKPIPPVPPKPNPQAGGLSKEDLSFFDSLI</sequence>
<feature type="compositionally biased region" description="Polar residues" evidence="1">
    <location>
        <begin position="337"/>
        <end position="376"/>
    </location>
</feature>
<feature type="compositionally biased region" description="Low complexity" evidence="1">
    <location>
        <begin position="377"/>
        <end position="386"/>
    </location>
</feature>
<dbReference type="AlphaFoldDB" id="A0A2N5SLP6"/>
<dbReference type="EMBL" id="PGCJ01000928">
    <property type="protein sequence ID" value="PLW14162.1"/>
    <property type="molecule type" value="Genomic_DNA"/>
</dbReference>
<feature type="compositionally biased region" description="Polar residues" evidence="1">
    <location>
        <begin position="1"/>
        <end position="10"/>
    </location>
</feature>
<feature type="compositionally biased region" description="Basic and acidic residues" evidence="1">
    <location>
        <begin position="293"/>
        <end position="309"/>
    </location>
</feature>
<feature type="region of interest" description="Disordered" evidence="1">
    <location>
        <begin position="559"/>
        <end position="632"/>
    </location>
</feature>
<feature type="compositionally biased region" description="Polar residues" evidence="1">
    <location>
        <begin position="564"/>
        <end position="574"/>
    </location>
</feature>
<feature type="compositionally biased region" description="Basic and acidic residues" evidence="1">
    <location>
        <begin position="397"/>
        <end position="413"/>
    </location>
</feature>
<feature type="compositionally biased region" description="Low complexity" evidence="1">
    <location>
        <begin position="311"/>
        <end position="334"/>
    </location>
</feature>
<proteinExistence type="predicted"/>
<dbReference type="Proteomes" id="UP000235388">
    <property type="component" value="Unassembled WGS sequence"/>
</dbReference>
<feature type="region of interest" description="Disordered" evidence="1">
    <location>
        <begin position="669"/>
        <end position="847"/>
    </location>
</feature>
<reference evidence="2 3" key="1">
    <citation type="submission" date="2017-11" db="EMBL/GenBank/DDBJ databases">
        <title>De novo assembly and phasing of dikaryotic genomes from two isolates of Puccinia coronata f. sp. avenae, the causal agent of oat crown rust.</title>
        <authorList>
            <person name="Miller M.E."/>
            <person name="Zhang Y."/>
            <person name="Omidvar V."/>
            <person name="Sperschneider J."/>
            <person name="Schwessinger B."/>
            <person name="Raley C."/>
            <person name="Palmer J.M."/>
            <person name="Garnica D."/>
            <person name="Upadhyaya N."/>
            <person name="Rathjen J."/>
            <person name="Taylor J.M."/>
            <person name="Park R.F."/>
            <person name="Dodds P.N."/>
            <person name="Hirsch C.D."/>
            <person name="Kianian S.F."/>
            <person name="Figueroa M."/>
        </authorList>
    </citation>
    <scope>NUCLEOTIDE SEQUENCE [LARGE SCALE GENOMIC DNA]</scope>
    <source>
        <strain evidence="2">12NC29</strain>
    </source>
</reference>
<evidence type="ECO:0000313" key="3">
    <source>
        <dbReference type="Proteomes" id="UP000235388"/>
    </source>
</evidence>
<feature type="compositionally biased region" description="Basic and acidic residues" evidence="1">
    <location>
        <begin position="237"/>
        <end position="246"/>
    </location>
</feature>
<feature type="compositionally biased region" description="Low complexity" evidence="1">
    <location>
        <begin position="721"/>
        <end position="735"/>
    </location>
</feature>
<feature type="compositionally biased region" description="Polar residues" evidence="1">
    <location>
        <begin position="122"/>
        <end position="147"/>
    </location>
</feature>
<protein>
    <submittedName>
        <fullName evidence="2">Uncharacterized protein</fullName>
    </submittedName>
</protein>
<keyword evidence="3" id="KW-1185">Reference proteome</keyword>
<feature type="compositionally biased region" description="Low complexity" evidence="1">
    <location>
        <begin position="422"/>
        <end position="432"/>
    </location>
</feature>
<evidence type="ECO:0000313" key="2">
    <source>
        <dbReference type="EMBL" id="PLW14162.1"/>
    </source>
</evidence>
<feature type="compositionally biased region" description="Polar residues" evidence="1">
    <location>
        <begin position="271"/>
        <end position="281"/>
    </location>
</feature>
<organism evidence="2 3">
    <name type="scientific">Puccinia coronata f. sp. avenae</name>
    <dbReference type="NCBI Taxonomy" id="200324"/>
    <lineage>
        <taxon>Eukaryota</taxon>
        <taxon>Fungi</taxon>
        <taxon>Dikarya</taxon>
        <taxon>Basidiomycota</taxon>
        <taxon>Pucciniomycotina</taxon>
        <taxon>Pucciniomycetes</taxon>
        <taxon>Pucciniales</taxon>
        <taxon>Pucciniaceae</taxon>
        <taxon>Puccinia</taxon>
    </lineage>
</organism>
<feature type="region of interest" description="Disordered" evidence="1">
    <location>
        <begin position="1"/>
        <end position="441"/>
    </location>
</feature>
<name>A0A2N5SLP6_9BASI</name>
<feature type="compositionally biased region" description="Pro residues" evidence="1">
    <location>
        <begin position="820"/>
        <end position="829"/>
    </location>
</feature>
<feature type="compositionally biased region" description="Polar residues" evidence="1">
    <location>
        <begin position="94"/>
        <end position="114"/>
    </location>
</feature>
<evidence type="ECO:0000256" key="1">
    <source>
        <dbReference type="SAM" id="MobiDB-lite"/>
    </source>
</evidence>
<feature type="compositionally biased region" description="Polar residues" evidence="1">
    <location>
        <begin position="584"/>
        <end position="603"/>
    </location>
</feature>